<evidence type="ECO:0000313" key="1">
    <source>
        <dbReference type="EMBL" id="RBP17202.1"/>
    </source>
</evidence>
<dbReference type="SUPFAM" id="SSF143880">
    <property type="entry name" value="NE0471 N-terminal domain-like"/>
    <property type="match status" value="1"/>
</dbReference>
<accession>A0A366FRB8</accession>
<keyword evidence="2" id="KW-1185">Reference proteome</keyword>
<dbReference type="AlphaFoldDB" id="A0A366FRB8"/>
<dbReference type="InterPro" id="IPR018841">
    <property type="entry name" value="DUF2442"/>
</dbReference>
<dbReference type="InterPro" id="IPR036782">
    <property type="entry name" value="NE0471-like_N"/>
</dbReference>
<dbReference type="Pfam" id="PF10387">
    <property type="entry name" value="DUF2442"/>
    <property type="match status" value="1"/>
</dbReference>
<name>A0A366FRB8_9HYPH</name>
<dbReference type="Proteomes" id="UP000253529">
    <property type="component" value="Unassembled WGS sequence"/>
</dbReference>
<protein>
    <submittedName>
        <fullName evidence="1">Uncharacterized protein DUF2442</fullName>
    </submittedName>
</protein>
<proteinExistence type="predicted"/>
<sequence length="97" mass="10156">MTPEITPRAPWRVAAVEALPGYRLRVRFVDGLDGLVDMSALVASAGAGVFAPLADIAAFGQVSLRFGAVTWPGELDIAPDAIYAAIKASAERICILS</sequence>
<comment type="caution">
    <text evidence="1">The sequence shown here is derived from an EMBL/GenBank/DDBJ whole genome shotgun (WGS) entry which is preliminary data.</text>
</comment>
<reference evidence="1 2" key="1">
    <citation type="submission" date="2018-06" db="EMBL/GenBank/DDBJ databases">
        <title>Genomic Encyclopedia of Type Strains, Phase IV (KMG-IV): sequencing the most valuable type-strain genomes for metagenomic binning, comparative biology and taxonomic classification.</title>
        <authorList>
            <person name="Goeker M."/>
        </authorList>
    </citation>
    <scope>NUCLEOTIDE SEQUENCE [LARGE SCALE GENOMIC DNA]</scope>
    <source>
        <strain evidence="1 2">DSM 24875</strain>
    </source>
</reference>
<dbReference type="EMBL" id="QNRK01000003">
    <property type="protein sequence ID" value="RBP17202.1"/>
    <property type="molecule type" value="Genomic_DNA"/>
</dbReference>
<organism evidence="1 2">
    <name type="scientific">Roseiarcus fermentans</name>
    <dbReference type="NCBI Taxonomy" id="1473586"/>
    <lineage>
        <taxon>Bacteria</taxon>
        <taxon>Pseudomonadati</taxon>
        <taxon>Pseudomonadota</taxon>
        <taxon>Alphaproteobacteria</taxon>
        <taxon>Hyphomicrobiales</taxon>
        <taxon>Roseiarcaceae</taxon>
        <taxon>Roseiarcus</taxon>
    </lineage>
</organism>
<gene>
    <name evidence="1" type="ORF">DFR50_10387</name>
</gene>
<dbReference type="Gene3D" id="3.30.2020.10">
    <property type="entry name" value="NE0471-like N-terminal domain"/>
    <property type="match status" value="1"/>
</dbReference>
<evidence type="ECO:0000313" key="2">
    <source>
        <dbReference type="Proteomes" id="UP000253529"/>
    </source>
</evidence>